<keyword evidence="14" id="KW-1185">Reference proteome</keyword>
<dbReference type="EC" id="1.1.1.22" evidence="3 8"/>
<feature type="binding site" evidence="10">
    <location>
        <begin position="266"/>
        <end position="270"/>
    </location>
    <ligand>
        <name>substrate</name>
    </ligand>
</feature>
<name>A0AA42CHM9_9HYPH</name>
<dbReference type="InterPro" id="IPR008927">
    <property type="entry name" value="6-PGluconate_DH-like_C_sf"/>
</dbReference>
<reference evidence="13" key="1">
    <citation type="submission" date="2022-05" db="EMBL/GenBank/DDBJ databases">
        <authorList>
            <person name="Pankratov T."/>
        </authorList>
    </citation>
    <scope>NUCLEOTIDE SEQUENCE</scope>
    <source>
        <strain evidence="13">BP6-180914</strain>
    </source>
</reference>
<evidence type="ECO:0000256" key="7">
    <source>
        <dbReference type="ARBA" id="ARBA00047473"/>
    </source>
</evidence>
<organism evidence="13 14">
    <name type="scientific">Lichenifustis flavocetrariae</name>
    <dbReference type="NCBI Taxonomy" id="2949735"/>
    <lineage>
        <taxon>Bacteria</taxon>
        <taxon>Pseudomonadati</taxon>
        <taxon>Pseudomonadota</taxon>
        <taxon>Alphaproteobacteria</taxon>
        <taxon>Hyphomicrobiales</taxon>
        <taxon>Lichenihabitantaceae</taxon>
        <taxon>Lichenifustis</taxon>
    </lineage>
</organism>
<evidence type="ECO:0000256" key="4">
    <source>
        <dbReference type="ARBA" id="ARBA00015132"/>
    </source>
</evidence>
<evidence type="ECO:0000256" key="5">
    <source>
        <dbReference type="ARBA" id="ARBA00023002"/>
    </source>
</evidence>
<evidence type="ECO:0000256" key="9">
    <source>
        <dbReference type="PIRSR" id="PIRSR500134-1"/>
    </source>
</evidence>
<evidence type="ECO:0000256" key="2">
    <source>
        <dbReference type="ARBA" id="ARBA00006601"/>
    </source>
</evidence>
<evidence type="ECO:0000256" key="10">
    <source>
        <dbReference type="PIRSR" id="PIRSR500134-2"/>
    </source>
</evidence>
<comment type="catalytic activity">
    <reaction evidence="7 8">
        <text>UDP-alpha-D-glucose + 2 NAD(+) + H2O = UDP-alpha-D-glucuronate + 2 NADH + 3 H(+)</text>
        <dbReference type="Rhea" id="RHEA:23596"/>
        <dbReference type="ChEBI" id="CHEBI:15377"/>
        <dbReference type="ChEBI" id="CHEBI:15378"/>
        <dbReference type="ChEBI" id="CHEBI:57540"/>
        <dbReference type="ChEBI" id="CHEBI:57945"/>
        <dbReference type="ChEBI" id="CHEBI:58052"/>
        <dbReference type="ChEBI" id="CHEBI:58885"/>
        <dbReference type="EC" id="1.1.1.22"/>
    </reaction>
</comment>
<dbReference type="GO" id="GO:0000271">
    <property type="term" value="P:polysaccharide biosynthetic process"/>
    <property type="evidence" value="ECO:0007669"/>
    <property type="project" value="InterPro"/>
</dbReference>
<dbReference type="InterPro" id="IPR036220">
    <property type="entry name" value="UDP-Glc/GDP-Man_DH_C_sf"/>
</dbReference>
<dbReference type="InterPro" id="IPR017476">
    <property type="entry name" value="UDP-Glc/GDP-Man"/>
</dbReference>
<keyword evidence="5 8" id="KW-0560">Oxidoreductase</keyword>
<evidence type="ECO:0000313" key="14">
    <source>
        <dbReference type="Proteomes" id="UP001165667"/>
    </source>
</evidence>
<dbReference type="InterPro" id="IPR036291">
    <property type="entry name" value="NAD(P)-bd_dom_sf"/>
</dbReference>
<dbReference type="PIRSF" id="PIRSF000124">
    <property type="entry name" value="UDPglc_GDPman_dh"/>
    <property type="match status" value="1"/>
</dbReference>
<comment type="pathway">
    <text evidence="1">Nucleotide-sugar biosynthesis; UDP-alpha-D-glucuronate biosynthesis; UDP-alpha-D-glucuronate from UDP-alpha-D-glucose: step 1/1.</text>
</comment>
<sequence>MRLAVVGTGYVGLVSGVCLAARDHDVTCVDINPSIVSRLNAGEPTIYEKGLPELLERVIQAGRFRATTKLHEALDTTDLVLISVGTPSENGVIDLRYVLGIAREIGEYIRDHDRHISVVVKSTVVPGTTDTAVRKAIEEASGKGPESFGLGMNPEFLREGEAIEDFAYPDRIVLGHEDPQTLARLEELYAPWAVDKVRVNTRTAELIKYANNALLATQISAINEIANLAAALGGIDVMDVVKGVHLDKRWNPITENGRAAPAILAYLVPGCGFGGSCFPKDVQALRSQGVQQGLPMRMMNAVLDVNDLQPAQVTDIVAREIGDLRGKRVVVLGLAFKPNTDDVRESASLKIVRALLDQGADVSAHDPIAVDHFRRAFGDDAAKVKFVEDWQAAARAAEVVIVATSWADYKPLAELGLADTVLFDARRMFRPAQFESSRYLTIGRRVA</sequence>
<feature type="binding site" evidence="10">
    <location>
        <begin position="156"/>
        <end position="159"/>
    </location>
    <ligand>
        <name>substrate</name>
    </ligand>
</feature>
<dbReference type="InterPro" id="IPR028357">
    <property type="entry name" value="UDPglc_DH_bac"/>
</dbReference>
<dbReference type="SUPFAM" id="SSF51735">
    <property type="entry name" value="NAD(P)-binding Rossmann-fold domains"/>
    <property type="match status" value="1"/>
</dbReference>
<dbReference type="NCBIfam" id="TIGR03026">
    <property type="entry name" value="NDP-sugDHase"/>
    <property type="match status" value="1"/>
</dbReference>
<feature type="binding site" evidence="11">
    <location>
        <position position="159"/>
    </location>
    <ligand>
        <name>NAD(+)</name>
        <dbReference type="ChEBI" id="CHEBI:57540"/>
    </ligand>
</feature>
<dbReference type="GO" id="GO:0051287">
    <property type="term" value="F:NAD binding"/>
    <property type="evidence" value="ECO:0007669"/>
    <property type="project" value="InterPro"/>
</dbReference>
<dbReference type="AlphaFoldDB" id="A0AA42CHM9"/>
<gene>
    <name evidence="13" type="ORF">M8523_06710</name>
</gene>
<evidence type="ECO:0000313" key="13">
    <source>
        <dbReference type="EMBL" id="MCW6507713.1"/>
    </source>
</evidence>
<evidence type="ECO:0000256" key="1">
    <source>
        <dbReference type="ARBA" id="ARBA00004701"/>
    </source>
</evidence>
<dbReference type="PIRSF" id="PIRSF500134">
    <property type="entry name" value="UDPglc_DH_bac"/>
    <property type="match status" value="1"/>
</dbReference>
<feature type="binding site" evidence="11">
    <location>
        <position position="344"/>
    </location>
    <ligand>
        <name>NAD(+)</name>
        <dbReference type="ChEBI" id="CHEBI:57540"/>
    </ligand>
</feature>
<dbReference type="Gene3D" id="3.40.50.720">
    <property type="entry name" value="NAD(P)-binding Rossmann-like Domain"/>
    <property type="match status" value="2"/>
</dbReference>
<dbReference type="InterPro" id="IPR014026">
    <property type="entry name" value="UDP-Glc/GDP-Man_DH_dimer"/>
</dbReference>
<feature type="binding site" evidence="11">
    <location>
        <position position="86"/>
    </location>
    <ligand>
        <name>NAD(+)</name>
        <dbReference type="ChEBI" id="CHEBI:57540"/>
    </ligand>
</feature>
<dbReference type="Gene3D" id="1.20.5.100">
    <property type="entry name" value="Cytochrome c1, transmembrane anchor, C-terminal"/>
    <property type="match status" value="1"/>
</dbReference>
<protein>
    <recommendedName>
        <fullName evidence="4 8">UDP-glucose 6-dehydrogenase</fullName>
        <ecNumber evidence="3 8">1.1.1.22</ecNumber>
    </recommendedName>
</protein>
<dbReference type="InterPro" id="IPR014027">
    <property type="entry name" value="UDP-Glc/GDP-Man_DH_C"/>
</dbReference>
<dbReference type="PANTHER" id="PTHR43750">
    <property type="entry name" value="UDP-GLUCOSE 6-DEHYDROGENASE TUAD"/>
    <property type="match status" value="1"/>
</dbReference>
<comment type="similarity">
    <text evidence="2 8">Belongs to the UDP-glucose/GDP-mannose dehydrogenase family.</text>
</comment>
<feature type="binding site" evidence="11">
    <location>
        <position position="280"/>
    </location>
    <ligand>
        <name>NAD(+)</name>
        <dbReference type="ChEBI" id="CHEBI:57540"/>
    </ligand>
</feature>
<dbReference type="Proteomes" id="UP001165667">
    <property type="component" value="Unassembled WGS sequence"/>
</dbReference>
<dbReference type="SMART" id="SM00984">
    <property type="entry name" value="UDPG_MGDP_dh_C"/>
    <property type="match status" value="1"/>
</dbReference>
<feature type="binding site" evidence="10">
    <location>
        <position position="208"/>
    </location>
    <ligand>
        <name>substrate</name>
    </ligand>
</feature>
<feature type="binding site" evidence="10">
    <location>
        <position position="337"/>
    </location>
    <ligand>
        <name>substrate</name>
    </ligand>
</feature>
<dbReference type="RefSeq" id="WP_282584074.1">
    <property type="nucleotide sequence ID" value="NZ_JAMOIM010000003.1"/>
</dbReference>
<dbReference type="EMBL" id="JAMOIM010000003">
    <property type="protein sequence ID" value="MCW6507713.1"/>
    <property type="molecule type" value="Genomic_DNA"/>
</dbReference>
<dbReference type="Pfam" id="PF03721">
    <property type="entry name" value="UDPG_MGDP_dh_N"/>
    <property type="match status" value="1"/>
</dbReference>
<evidence type="ECO:0000256" key="6">
    <source>
        <dbReference type="ARBA" id="ARBA00023027"/>
    </source>
</evidence>
<feature type="binding site" evidence="11">
    <location>
        <position position="123"/>
    </location>
    <ligand>
        <name>NAD(+)</name>
        <dbReference type="ChEBI" id="CHEBI:57540"/>
    </ligand>
</feature>
<proteinExistence type="inferred from homology"/>
<evidence type="ECO:0000256" key="8">
    <source>
        <dbReference type="PIRNR" id="PIRNR000124"/>
    </source>
</evidence>
<evidence type="ECO:0000259" key="12">
    <source>
        <dbReference type="SMART" id="SM00984"/>
    </source>
</evidence>
<dbReference type="Pfam" id="PF03720">
    <property type="entry name" value="UDPG_MGDP_dh_C"/>
    <property type="match status" value="1"/>
</dbReference>
<dbReference type="SUPFAM" id="SSF52413">
    <property type="entry name" value="UDP-glucose/GDP-mannose dehydrogenase C-terminal domain"/>
    <property type="match status" value="1"/>
</dbReference>
<dbReference type="Pfam" id="PF00984">
    <property type="entry name" value="UDPG_MGDP_dh"/>
    <property type="match status" value="1"/>
</dbReference>
<keyword evidence="6 8" id="KW-0520">NAD</keyword>
<feature type="domain" description="UDP-glucose/GDP-mannose dehydrogenase C-terminal" evidence="12">
    <location>
        <begin position="330"/>
        <end position="431"/>
    </location>
</feature>
<evidence type="ECO:0000256" key="11">
    <source>
        <dbReference type="PIRSR" id="PIRSR500134-3"/>
    </source>
</evidence>
<accession>A0AA42CHM9</accession>
<feature type="binding site" evidence="10">
    <location>
        <position position="274"/>
    </location>
    <ligand>
        <name>substrate</name>
    </ligand>
</feature>
<dbReference type="SUPFAM" id="SSF48179">
    <property type="entry name" value="6-phosphogluconate dehydrogenase C-terminal domain-like"/>
    <property type="match status" value="1"/>
</dbReference>
<dbReference type="InterPro" id="IPR001732">
    <property type="entry name" value="UDP-Glc/GDP-Man_DH_N"/>
</dbReference>
<feature type="active site" description="Nucleophile" evidence="9">
    <location>
        <position position="277"/>
    </location>
</feature>
<dbReference type="GO" id="GO:0003979">
    <property type="term" value="F:UDP-glucose 6-dehydrogenase activity"/>
    <property type="evidence" value="ECO:0007669"/>
    <property type="project" value="UniProtKB-EC"/>
</dbReference>
<evidence type="ECO:0000256" key="3">
    <source>
        <dbReference type="ARBA" id="ARBA00012954"/>
    </source>
</evidence>
<feature type="binding site" evidence="11">
    <location>
        <position position="30"/>
    </location>
    <ligand>
        <name>NAD(+)</name>
        <dbReference type="ChEBI" id="CHEBI:57540"/>
    </ligand>
</feature>
<comment type="caution">
    <text evidence="13">The sequence shown here is derived from an EMBL/GenBank/DDBJ whole genome shotgun (WGS) entry which is preliminary data.</text>
</comment>
<dbReference type="PANTHER" id="PTHR43750:SF3">
    <property type="entry name" value="UDP-GLUCOSE 6-DEHYDROGENASE TUAD"/>
    <property type="match status" value="1"/>
</dbReference>